<dbReference type="GO" id="GO:0005524">
    <property type="term" value="F:ATP binding"/>
    <property type="evidence" value="ECO:0007669"/>
    <property type="project" value="UniProtKB-KW"/>
</dbReference>
<keyword evidence="3" id="KW-0597">Phosphoprotein</keyword>
<dbReference type="PANTHER" id="PTHR43547">
    <property type="entry name" value="TWO-COMPONENT HISTIDINE KINASE"/>
    <property type="match status" value="1"/>
</dbReference>
<comment type="catalytic activity">
    <reaction evidence="1">
        <text>ATP + protein L-histidine = ADP + protein N-phospho-L-histidine.</text>
        <dbReference type="EC" id="2.7.13.3"/>
    </reaction>
</comment>
<keyword evidence="5" id="KW-0547">Nucleotide-binding</keyword>
<dbReference type="InterPro" id="IPR015943">
    <property type="entry name" value="WD40/YVTN_repeat-like_dom_sf"/>
</dbReference>
<keyword evidence="10" id="KW-1133">Transmembrane helix</keyword>
<dbReference type="Proteomes" id="UP000245622">
    <property type="component" value="Chromosome 1"/>
</dbReference>
<dbReference type="Pfam" id="PF07494">
    <property type="entry name" value="Reg_prop"/>
    <property type="match status" value="3"/>
</dbReference>
<evidence type="ECO:0000256" key="5">
    <source>
        <dbReference type="ARBA" id="ARBA00022741"/>
    </source>
</evidence>
<evidence type="ECO:0000256" key="3">
    <source>
        <dbReference type="ARBA" id="ARBA00022553"/>
    </source>
</evidence>
<dbReference type="PROSITE" id="PS50109">
    <property type="entry name" value="HIS_KIN"/>
    <property type="match status" value="1"/>
</dbReference>
<dbReference type="EC" id="2.7.13.3" evidence="2"/>
<evidence type="ECO:0000313" key="12">
    <source>
        <dbReference type="EMBL" id="CED93582.1"/>
    </source>
</evidence>
<dbReference type="InterPro" id="IPR004358">
    <property type="entry name" value="Sig_transdc_His_kin-like_C"/>
</dbReference>
<evidence type="ECO:0000259" key="11">
    <source>
        <dbReference type="PROSITE" id="PS50109"/>
    </source>
</evidence>
<dbReference type="KEGG" id="ril:CRIB_830"/>
<accession>A0A1V1I015</accession>
<dbReference type="SMART" id="SM00388">
    <property type="entry name" value="HisKA"/>
    <property type="match status" value="1"/>
</dbReference>
<keyword evidence="7" id="KW-0067">ATP-binding</keyword>
<dbReference type="InterPro" id="IPR003661">
    <property type="entry name" value="HisK_dim/P_dom"/>
</dbReference>
<evidence type="ECO:0000256" key="6">
    <source>
        <dbReference type="ARBA" id="ARBA00022777"/>
    </source>
</evidence>
<dbReference type="InterPro" id="IPR011110">
    <property type="entry name" value="Reg_prop"/>
</dbReference>
<proteinExistence type="predicted"/>
<sequence>MTRCKIITFMTLFLIFVCTVTNIDASELIFCNLTNSDGLSQTSINTIYQDSLDYIWIGTKNGLNKYNGFEFDIYNKGLSEKRNIIDGNITSIIEDLNNNLWVGTYDGISKINLKTDKITNYTTNNSMLSSNKIMDININNKGDIVIATTNGLNLYDFNNDKFIPLRDQSLNASDTKILSVEFYNDNEIYMISKNYFFKYDMINKKYSVINNKTIDSILQNTTLTTMSIYEDFICLGTISDGIYMYNIKTGKIEQHYKLKISKNNDNSYTVQSIYHDGTGIYVGSTNGLYVFEKNGAQKHFINNPFDESSLIDNNISYITRDGSGLLWIGTFSGISKVDYNLGISNYDDFTSEQNTKNNIIMGVYEDIDEKLWLGVYNHGISIWDRINNKVTQLNTKTDNKLNSDNIWDIKGNEKYIFATSSVGLNIINRETLEVQNLLNNKYCHTLYLDGDYLWIGTIGGFDIINLNDFSIKSINKLLKENNITISLGGAIFKDSKGIYWLGGANKDGLIEFNPKNNSVNIFKYNEAKNSISDNTILSIAEDSKGNLWFGTEGNLNKYDRLTKQFKSYSTEDGLSNNSIYSIIPRNDKIWISTNSGINCLEFKNDKIINVKKYLNNIEFSSNSYLKTKNGEYALGSNNGLYILKPNVIENNIISPKIHFNSIYVNGEKVDDLNNKSINYKENFITIDLYTNIYSDMQTVDFYYRINNDDWKLMSNNEITLSNLADKKYTIDFVAKNFNGKHSEPKTISFYVNPPFWRGKMAKFIYFALFFTTILYIIFKIANLKNAITLKNKLLAKEMEEKNELLKKNIELEKRKNNYLINMSHELRTPLNVIGATQQLISNLNKTGNISSNELARYMKISDNNLKRLLNIINDLIDSTKMNEGIYNLLLEEKNIIYIIEDITLSLKSLAEEKEIDLIFDTNIEDCIMNFDQDAIERCIINIVGNAIKFTNKNGQIVVNLIDSNNTLTIEISDTGSGIPPEKIDSIFDRFSQVVNSKREFTKGSGLGLTITKGLIELHGGTITVTSELNKGSTFTIILPKNTNKA</sequence>
<feature type="domain" description="Histidine kinase" evidence="11">
    <location>
        <begin position="821"/>
        <end position="1042"/>
    </location>
</feature>
<evidence type="ECO:0000313" key="13">
    <source>
        <dbReference type="Proteomes" id="UP000245622"/>
    </source>
</evidence>
<dbReference type="SUPFAM" id="SSF47384">
    <property type="entry name" value="Homodimeric domain of signal transducing histidine kinase"/>
    <property type="match status" value="1"/>
</dbReference>
<dbReference type="Pfam" id="PF02518">
    <property type="entry name" value="HATPase_c"/>
    <property type="match status" value="1"/>
</dbReference>
<name>A0A1V1I015_9FIRM</name>
<evidence type="ECO:0000256" key="9">
    <source>
        <dbReference type="SAM" id="Coils"/>
    </source>
</evidence>
<evidence type="ECO:0000256" key="4">
    <source>
        <dbReference type="ARBA" id="ARBA00022679"/>
    </source>
</evidence>
<evidence type="ECO:0000256" key="10">
    <source>
        <dbReference type="SAM" id="Phobius"/>
    </source>
</evidence>
<dbReference type="InterPro" id="IPR013783">
    <property type="entry name" value="Ig-like_fold"/>
</dbReference>
<dbReference type="SMART" id="SM00387">
    <property type="entry name" value="HATPase_c"/>
    <property type="match status" value="1"/>
</dbReference>
<dbReference type="FunFam" id="3.30.565.10:FF:000037">
    <property type="entry name" value="Hybrid sensor histidine kinase/response regulator"/>
    <property type="match status" value="1"/>
</dbReference>
<dbReference type="AlphaFoldDB" id="A0A1V1I015"/>
<keyword evidence="13" id="KW-1185">Reference proteome</keyword>
<dbReference type="Gene3D" id="1.10.287.130">
    <property type="match status" value="1"/>
</dbReference>
<organism evidence="12 13">
    <name type="scientific">Romboutsia ilealis</name>
    <dbReference type="NCBI Taxonomy" id="1115758"/>
    <lineage>
        <taxon>Bacteria</taxon>
        <taxon>Bacillati</taxon>
        <taxon>Bacillota</taxon>
        <taxon>Clostridia</taxon>
        <taxon>Peptostreptococcales</taxon>
        <taxon>Peptostreptococcaceae</taxon>
        <taxon>Romboutsia</taxon>
    </lineage>
</organism>
<dbReference type="Gene3D" id="3.30.565.10">
    <property type="entry name" value="Histidine kinase-like ATPase, C-terminal domain"/>
    <property type="match status" value="1"/>
</dbReference>
<dbReference type="InterPro" id="IPR036890">
    <property type="entry name" value="HATPase_C_sf"/>
</dbReference>
<dbReference type="RefSeq" id="WP_180703286.1">
    <property type="nucleotide sequence ID" value="NZ_LN555523.1"/>
</dbReference>
<dbReference type="InterPro" id="IPR005467">
    <property type="entry name" value="His_kinase_dom"/>
</dbReference>
<dbReference type="EMBL" id="LN555523">
    <property type="protein sequence ID" value="CED93582.1"/>
    <property type="molecule type" value="Genomic_DNA"/>
</dbReference>
<keyword evidence="9" id="KW-0175">Coiled coil</keyword>
<evidence type="ECO:0000256" key="2">
    <source>
        <dbReference type="ARBA" id="ARBA00012438"/>
    </source>
</evidence>
<dbReference type="Gene3D" id="2.130.10.10">
    <property type="entry name" value="YVTN repeat-like/Quinoprotein amine dehydrogenase"/>
    <property type="match status" value="2"/>
</dbReference>
<dbReference type="PRINTS" id="PR00344">
    <property type="entry name" value="BCTRLSENSOR"/>
</dbReference>
<keyword evidence="10" id="KW-0812">Transmembrane</keyword>
<gene>
    <name evidence="12" type="ORF">CRIB_830</name>
</gene>
<dbReference type="InterPro" id="IPR003594">
    <property type="entry name" value="HATPase_dom"/>
</dbReference>
<evidence type="ECO:0000256" key="8">
    <source>
        <dbReference type="ARBA" id="ARBA00023012"/>
    </source>
</evidence>
<dbReference type="CDD" id="cd16922">
    <property type="entry name" value="HATPase_EvgS-ArcB-TorS-like"/>
    <property type="match status" value="1"/>
</dbReference>
<evidence type="ECO:0000256" key="1">
    <source>
        <dbReference type="ARBA" id="ARBA00000085"/>
    </source>
</evidence>
<dbReference type="CDD" id="cd00082">
    <property type="entry name" value="HisKA"/>
    <property type="match status" value="1"/>
</dbReference>
<dbReference type="SUPFAM" id="SSF55874">
    <property type="entry name" value="ATPase domain of HSP90 chaperone/DNA topoisomerase II/histidine kinase"/>
    <property type="match status" value="1"/>
</dbReference>
<dbReference type="GeneID" id="82205012"/>
<feature type="coiled-coil region" evidence="9">
    <location>
        <begin position="794"/>
        <end position="821"/>
    </location>
</feature>
<dbReference type="SUPFAM" id="SSF63829">
    <property type="entry name" value="Calcium-dependent phosphotriesterase"/>
    <property type="match status" value="3"/>
</dbReference>
<dbReference type="Gene3D" id="2.60.40.10">
    <property type="entry name" value="Immunoglobulins"/>
    <property type="match status" value="1"/>
</dbReference>
<reference evidence="12 13" key="1">
    <citation type="submission" date="2014-04" db="EMBL/GenBank/DDBJ databases">
        <authorList>
            <person name="Hornung B.V."/>
        </authorList>
    </citation>
    <scope>NUCLEOTIDE SEQUENCE [LARGE SCALE GENOMIC DNA]</scope>
    <source>
        <strain evidence="12 13">CRIB</strain>
    </source>
</reference>
<dbReference type="InterPro" id="IPR036097">
    <property type="entry name" value="HisK_dim/P_sf"/>
</dbReference>
<dbReference type="Pfam" id="PF00512">
    <property type="entry name" value="HisKA"/>
    <property type="match status" value="1"/>
</dbReference>
<keyword evidence="4 12" id="KW-0808">Transferase</keyword>
<dbReference type="PANTHER" id="PTHR43547:SF2">
    <property type="entry name" value="HYBRID SIGNAL TRANSDUCTION HISTIDINE KINASE C"/>
    <property type="match status" value="1"/>
</dbReference>
<evidence type="ECO:0000256" key="7">
    <source>
        <dbReference type="ARBA" id="ARBA00022840"/>
    </source>
</evidence>
<feature type="transmembrane region" description="Helical" evidence="10">
    <location>
        <begin position="763"/>
        <end position="782"/>
    </location>
</feature>
<keyword evidence="8" id="KW-0902">Two-component regulatory system</keyword>
<protein>
    <recommendedName>
        <fullName evidence="2">histidine kinase</fullName>
        <ecNumber evidence="2">2.7.13.3</ecNumber>
    </recommendedName>
</protein>
<dbReference type="GO" id="GO:0000155">
    <property type="term" value="F:phosphorelay sensor kinase activity"/>
    <property type="evidence" value="ECO:0007669"/>
    <property type="project" value="InterPro"/>
</dbReference>
<keyword evidence="10" id="KW-0472">Membrane</keyword>
<keyword evidence="6 12" id="KW-0418">Kinase</keyword>